<feature type="transmembrane region" description="Helical" evidence="1">
    <location>
        <begin position="119"/>
        <end position="137"/>
    </location>
</feature>
<reference evidence="2 3" key="1">
    <citation type="submission" date="2020-02" db="EMBL/GenBank/DDBJ databases">
        <title>Genome sequencing for Draconibacterium sp. strain M1.</title>
        <authorList>
            <person name="Park S.-J."/>
        </authorList>
    </citation>
    <scope>NUCLEOTIDE SEQUENCE [LARGE SCALE GENOMIC DNA]</scope>
    <source>
        <strain evidence="2 3">M1</strain>
    </source>
</reference>
<protein>
    <recommendedName>
        <fullName evidence="4">YhhN-like protein</fullName>
    </recommendedName>
</protein>
<evidence type="ECO:0000256" key="1">
    <source>
        <dbReference type="SAM" id="Phobius"/>
    </source>
</evidence>
<dbReference type="AlphaFoldDB" id="A0A6C0RAX3"/>
<evidence type="ECO:0000313" key="3">
    <source>
        <dbReference type="Proteomes" id="UP000474630"/>
    </source>
</evidence>
<feature type="transmembrane region" description="Helical" evidence="1">
    <location>
        <begin position="60"/>
        <end position="79"/>
    </location>
</feature>
<dbReference type="Proteomes" id="UP000474630">
    <property type="component" value="Chromosome"/>
</dbReference>
<keyword evidence="1" id="KW-0472">Membrane</keyword>
<feature type="transmembrane region" description="Helical" evidence="1">
    <location>
        <begin position="6"/>
        <end position="22"/>
    </location>
</feature>
<evidence type="ECO:0008006" key="4">
    <source>
        <dbReference type="Google" id="ProtNLM"/>
    </source>
</evidence>
<gene>
    <name evidence="2" type="ORF">G0Q07_05645</name>
</gene>
<dbReference type="EMBL" id="CP048409">
    <property type="protein sequence ID" value="QIA07239.1"/>
    <property type="molecule type" value="Genomic_DNA"/>
</dbReference>
<keyword evidence="1" id="KW-0812">Transmembrane</keyword>
<organism evidence="2 3">
    <name type="scientific">Draconibacterium halophilum</name>
    <dbReference type="NCBI Taxonomy" id="2706887"/>
    <lineage>
        <taxon>Bacteria</taxon>
        <taxon>Pseudomonadati</taxon>
        <taxon>Bacteroidota</taxon>
        <taxon>Bacteroidia</taxon>
        <taxon>Marinilabiliales</taxon>
        <taxon>Prolixibacteraceae</taxon>
        <taxon>Draconibacterium</taxon>
    </lineage>
</organism>
<accession>A0A6C0RAX3</accession>
<keyword evidence="3" id="KW-1185">Reference proteome</keyword>
<name>A0A6C0RAX3_9BACT</name>
<sequence>MKYIMINWVSILIPFFIGIYRFSHFNKALRLVFYFVVFGTITEIVTRIFIYLGVTNTMPVILLYLMVVFFILGLFYSLILEDILRKRLVIILIILFELYCLVNTIFLQSIYEYPALPQSISKIILVGFSILFFYKVMTEARIPNLWKEPLIYINLAILIYYAGNLFYSLLFNLILDYSREFSKITVYYSDLLMTLFYVLIAIGFWKADRKLDPI</sequence>
<feature type="transmembrane region" description="Helical" evidence="1">
    <location>
        <begin position="186"/>
        <end position="205"/>
    </location>
</feature>
<feature type="transmembrane region" description="Helical" evidence="1">
    <location>
        <begin position="149"/>
        <end position="174"/>
    </location>
</feature>
<keyword evidence="1" id="KW-1133">Transmembrane helix</keyword>
<dbReference type="KEGG" id="drc:G0Q07_05645"/>
<proteinExistence type="predicted"/>
<feature type="transmembrane region" description="Helical" evidence="1">
    <location>
        <begin position="88"/>
        <end position="107"/>
    </location>
</feature>
<dbReference type="RefSeq" id="WP_163345166.1">
    <property type="nucleotide sequence ID" value="NZ_CP048409.1"/>
</dbReference>
<evidence type="ECO:0000313" key="2">
    <source>
        <dbReference type="EMBL" id="QIA07239.1"/>
    </source>
</evidence>
<feature type="transmembrane region" description="Helical" evidence="1">
    <location>
        <begin position="31"/>
        <end position="54"/>
    </location>
</feature>